<dbReference type="InterPro" id="IPR025202">
    <property type="entry name" value="PLD-like_dom"/>
</dbReference>
<protein>
    <recommendedName>
        <fullName evidence="1">PLD phosphodiesterase domain-containing protein</fullName>
    </recommendedName>
</protein>
<dbReference type="eggNOG" id="COG1502">
    <property type="taxonomic scope" value="Bacteria"/>
</dbReference>
<comment type="caution">
    <text evidence="2">The sequence shown here is derived from an EMBL/GenBank/DDBJ whole genome shotgun (WGS) entry which is preliminary data.</text>
</comment>
<gene>
    <name evidence="2" type="ORF">IDSA_06695</name>
</gene>
<sequence length="308" mass="34845">MIFITDSHKLRQVISGQLGRTRVVVALSAYVTYSGVEWLLKKLPKDARLTIVGRFAPQDFLNGASDTKGIRCLLDEGHEVKALQQLHAKVTLFDNRFILVGSANCTGKGYGLVEQGNVEATVGFDIEDETSTESTLSIVNSAIPLTLDILNRIDDYLAHQIKPTKTEAPYNWPLDVLFHTPGLFVVDLPLCPPLEDCEHYNHNRHIEFAAIEELRGNFELAKARFKSSKIYIWLMSQIENCDDVNGLSFGQVSSLLHNALLDDPSPYRRTVKDLQANLYRYLELYAEDEIHVYKLGQKSQFVRKTDFI</sequence>
<dbReference type="GO" id="GO:0006793">
    <property type="term" value="P:phosphorus metabolic process"/>
    <property type="evidence" value="ECO:0007669"/>
    <property type="project" value="UniProtKB-ARBA"/>
</dbReference>
<evidence type="ECO:0000313" key="3">
    <source>
        <dbReference type="Proteomes" id="UP000054363"/>
    </source>
</evidence>
<dbReference type="Pfam" id="PF13091">
    <property type="entry name" value="PLDc_2"/>
    <property type="match status" value="1"/>
</dbReference>
<dbReference type="EMBL" id="JPER01000003">
    <property type="protein sequence ID" value="KFZ30775.1"/>
    <property type="molecule type" value="Genomic_DNA"/>
</dbReference>
<evidence type="ECO:0000259" key="1">
    <source>
        <dbReference type="PROSITE" id="PS50035"/>
    </source>
</evidence>
<dbReference type="STRING" id="435908.IDSA_06695"/>
<dbReference type="SUPFAM" id="SSF56024">
    <property type="entry name" value="Phospholipase D/nuclease"/>
    <property type="match status" value="1"/>
</dbReference>
<feature type="domain" description="PLD phosphodiesterase" evidence="1">
    <location>
        <begin position="82"/>
        <end position="109"/>
    </location>
</feature>
<accession>A0A094ISV6</accession>
<dbReference type="Proteomes" id="UP000054363">
    <property type="component" value="Unassembled WGS sequence"/>
</dbReference>
<dbReference type="AlphaFoldDB" id="A0A094ISV6"/>
<dbReference type="RefSeq" id="WP_034775269.1">
    <property type="nucleotide sequence ID" value="NZ_JPER01000003.1"/>
</dbReference>
<name>A0A094ISV6_9GAMM</name>
<dbReference type="PROSITE" id="PS50035">
    <property type="entry name" value="PLD"/>
    <property type="match status" value="1"/>
</dbReference>
<reference evidence="2 3" key="1">
    <citation type="submission" date="2014-06" db="EMBL/GenBank/DDBJ databases">
        <title>The draft genome sequence of Idiomarina salinarum ISL-52.</title>
        <authorList>
            <person name="Du J."/>
            <person name="Shao Z."/>
        </authorList>
    </citation>
    <scope>NUCLEOTIDE SEQUENCE [LARGE SCALE GENOMIC DNA]</scope>
    <source>
        <strain evidence="2 3">ISL-52</strain>
    </source>
</reference>
<organism evidence="2 3">
    <name type="scientific">Pseudidiomarina salinarum</name>
    <dbReference type="NCBI Taxonomy" id="435908"/>
    <lineage>
        <taxon>Bacteria</taxon>
        <taxon>Pseudomonadati</taxon>
        <taxon>Pseudomonadota</taxon>
        <taxon>Gammaproteobacteria</taxon>
        <taxon>Alteromonadales</taxon>
        <taxon>Idiomarinaceae</taxon>
        <taxon>Pseudidiomarina</taxon>
    </lineage>
</organism>
<dbReference type="GO" id="GO:0003824">
    <property type="term" value="F:catalytic activity"/>
    <property type="evidence" value="ECO:0007669"/>
    <property type="project" value="InterPro"/>
</dbReference>
<evidence type="ECO:0000313" key="2">
    <source>
        <dbReference type="EMBL" id="KFZ30775.1"/>
    </source>
</evidence>
<dbReference type="OrthoDB" id="6397139at2"/>
<dbReference type="Gene3D" id="3.30.870.10">
    <property type="entry name" value="Endonuclease Chain A"/>
    <property type="match status" value="1"/>
</dbReference>
<keyword evidence="3" id="KW-1185">Reference proteome</keyword>
<dbReference type="InterPro" id="IPR001736">
    <property type="entry name" value="PLipase_D/transphosphatidylase"/>
</dbReference>
<proteinExistence type="predicted"/>